<dbReference type="Gene3D" id="3.40.50.300">
    <property type="entry name" value="P-loop containing nucleotide triphosphate hydrolases"/>
    <property type="match status" value="1"/>
</dbReference>
<evidence type="ECO:0000313" key="1">
    <source>
        <dbReference type="EMBL" id="MFC3086032.1"/>
    </source>
</evidence>
<accession>A0ABV7DSG9</accession>
<reference evidence="2" key="1">
    <citation type="journal article" date="2019" name="Int. J. Syst. Evol. Microbiol.">
        <title>The Global Catalogue of Microorganisms (GCM) 10K type strain sequencing project: providing services to taxonomists for standard genome sequencing and annotation.</title>
        <authorList>
            <consortium name="The Broad Institute Genomics Platform"/>
            <consortium name="The Broad Institute Genome Sequencing Center for Infectious Disease"/>
            <person name="Wu L."/>
            <person name="Ma J."/>
        </authorList>
    </citation>
    <scope>NUCLEOTIDE SEQUENCE [LARGE SCALE GENOMIC DNA]</scope>
    <source>
        <strain evidence="2">KCTC 62102</strain>
    </source>
</reference>
<dbReference type="RefSeq" id="WP_197647741.1">
    <property type="nucleotide sequence ID" value="NZ_JAEACP010000040.1"/>
</dbReference>
<keyword evidence="2" id="KW-1185">Reference proteome</keyword>
<evidence type="ECO:0000313" key="2">
    <source>
        <dbReference type="Proteomes" id="UP001595445"/>
    </source>
</evidence>
<comment type="caution">
    <text evidence="1">The sequence shown here is derived from an EMBL/GenBank/DDBJ whole genome shotgun (WGS) entry which is preliminary data.</text>
</comment>
<gene>
    <name evidence="1" type="ORF">ACFOD6_08225</name>
</gene>
<proteinExistence type="predicted"/>
<protein>
    <submittedName>
        <fullName evidence="1">ImuA family protein</fullName>
    </submittedName>
</protein>
<dbReference type="InterPro" id="IPR027417">
    <property type="entry name" value="P-loop_NTPase"/>
</dbReference>
<name>A0ABV7DSG9_9RHOB</name>
<dbReference type="EMBL" id="JBHRSM010000014">
    <property type="protein sequence ID" value="MFC3086032.1"/>
    <property type="molecule type" value="Genomic_DNA"/>
</dbReference>
<dbReference type="SUPFAM" id="SSF52540">
    <property type="entry name" value="P-loop containing nucleoside triphosphate hydrolases"/>
    <property type="match status" value="1"/>
</dbReference>
<organism evidence="1 2">
    <name type="scientific">Tabrizicola soli</name>
    <dbReference type="NCBI Taxonomy" id="2185115"/>
    <lineage>
        <taxon>Bacteria</taxon>
        <taxon>Pseudomonadati</taxon>
        <taxon>Pseudomonadota</taxon>
        <taxon>Alphaproteobacteria</taxon>
        <taxon>Rhodobacterales</taxon>
        <taxon>Paracoccaceae</taxon>
        <taxon>Tabrizicola</taxon>
    </lineage>
</organism>
<sequence length="198" mass="21584">MLRDLRRRLTPVSPLTLAPNRVHEAGGRGRRAFALFQALRHAGPIVWILPDHIPERPLLAGLPEGLGERLILLTPKSATDLLWSVEEALRAAPVGLLIAEPKAALTLTEGRRLQLAAETGQTTGLMLIREGEGCPSTETRWNCEPAAGPSDSTLQRWSLSKNKRGTCGEWVIDWDGASAAFHMVPEAGERRKPQEAPG</sequence>
<dbReference type="Proteomes" id="UP001595445">
    <property type="component" value="Unassembled WGS sequence"/>
</dbReference>